<evidence type="ECO:0000256" key="5">
    <source>
        <dbReference type="ARBA" id="ARBA00022747"/>
    </source>
</evidence>
<sequence>MSESYQKLIAILKEMFQLDQSDLDFGIYRIMNYKRDEIKKFLNEDLLPQVKTELEKYISVEQKGVEKELKDLTVKLEEAGVAFESSSKYVALNSRLDKGLNVTSTENEVYSHLANFFKRYYSNGDFISLRRYKKDIYALPYEGQEVKLHWANGDQYYIKTAEHFRDYTFTTPDGNKVHFKLIDAETEKDNNKSQKGKERRFVISENTPLVVENGELFIGFEYVVKDIKQKDLTNQALEIISERLTTEPDFKSFQSLLALVPTEKNPKRLLVEKYLNDYTSRNTFDYFIHKDLGGFLKREIDFYIKNEVMFLDDVEVEDTIKVEQYLTKIRVIKKVGNKIISFLDQIEGFQKKMWLKKKFVTETNYCITLDKIPEEFYPVIIENNRQIEEWKELFKINEIDGDLMKAGFSEPITETFLKQNPSLLLDTIFFDHEFKEALISHFDDLDKEINGVLIHSENFQALNLIKDKYRNKFNFIYIDPPYNREGDGFVYKDNYKHSSWLSMINDRIRISKTILNSDFGIFTSSIDKHEMFNYKLLLDSILGADSFVNAIVNVNNPKGRSDQKHLPTAHDNILFYANDEAKSYGWLPEEKVLKRYSKEENGNKYREIDLRKTGDNDLREDRPKMFYYFYFNEETNEFYPSYEELEMEGFVKIIPLRADGREGRWRWGMDTSLGNLNKLVPKFMPNRKVWSVFEKDFLTDEERVMPTSVWYEKSFNSERGTEDFIDLGFDKEDFPRPKPVGLLVSLIEHTMTKDDYILDFFAGSGTTGHAVVELNRLDDGNRKYILVEMGEYFNSVTKPRLQKVIYSNDWENGKPVSREGSSHIFKYIRLESYEDTLNNLVINLTQEQLSLLEKNPELREQYMLSYMLNNETENSMSLLNIDMFKNPFEYKLKIANGLKTQLTTIDLVETFNYLLGIEVIRNEGKKRYSAEKDNDNEVPGAVKLSYAKDGEYVFKEIEGRTLDGEKVLVIWRTLSGDIVKANAALDAYFLKKKYSTQDFEFNRIYVNGDNNLQNLKLDDERWKIVLIEVEFKKLMFDVQDV</sequence>
<protein>
    <submittedName>
        <fullName evidence="7">Site-specific DNA-methyltransferase</fullName>
        <ecNumber evidence="7">2.1.1.-</ecNumber>
    </submittedName>
</protein>
<evidence type="ECO:0000313" key="8">
    <source>
        <dbReference type="Proteomes" id="UP001364890"/>
    </source>
</evidence>
<dbReference type="RefSeq" id="WP_336498048.1">
    <property type="nucleotide sequence ID" value="NZ_JBAWSY010000009.1"/>
</dbReference>
<accession>A0ABU8F8B9</accession>
<gene>
    <name evidence="7" type="ORF">WAX74_12655</name>
</gene>
<keyword evidence="3 7" id="KW-0808">Transferase</keyword>
<keyword evidence="2 7" id="KW-0489">Methyltransferase</keyword>
<evidence type="ECO:0000256" key="1">
    <source>
        <dbReference type="ARBA" id="ARBA00006594"/>
    </source>
</evidence>
<feature type="domain" description="DNA methylase N-4/N-6" evidence="6">
    <location>
        <begin position="474"/>
        <end position="793"/>
    </location>
</feature>
<organism evidence="7 8">
    <name type="scientific">Psychrobacillus mangrovi</name>
    <dbReference type="NCBI Taxonomy" id="3117745"/>
    <lineage>
        <taxon>Bacteria</taxon>
        <taxon>Bacillati</taxon>
        <taxon>Bacillota</taxon>
        <taxon>Bacilli</taxon>
        <taxon>Bacillales</taxon>
        <taxon>Bacillaceae</taxon>
        <taxon>Psychrobacillus</taxon>
    </lineage>
</organism>
<proteinExistence type="inferred from homology"/>
<dbReference type="Gene3D" id="3.40.50.150">
    <property type="entry name" value="Vaccinia Virus protein VP39"/>
    <property type="match status" value="1"/>
</dbReference>
<keyword evidence="5" id="KW-0680">Restriction system</keyword>
<comment type="similarity">
    <text evidence="1">Belongs to the N(4)/N(6)-methyltransferase family.</text>
</comment>
<dbReference type="PRINTS" id="PR00506">
    <property type="entry name" value="D21N6MTFRASE"/>
</dbReference>
<name>A0ABU8F8B9_9BACI</name>
<comment type="caution">
    <text evidence="7">The sequence shown here is derived from an EMBL/GenBank/DDBJ whole genome shotgun (WGS) entry which is preliminary data.</text>
</comment>
<keyword evidence="4" id="KW-0949">S-adenosyl-L-methionine</keyword>
<dbReference type="PROSITE" id="PS00092">
    <property type="entry name" value="N6_MTASE"/>
    <property type="match status" value="1"/>
</dbReference>
<dbReference type="InterPro" id="IPR002052">
    <property type="entry name" value="DNA_methylase_N6_adenine_CS"/>
</dbReference>
<evidence type="ECO:0000256" key="2">
    <source>
        <dbReference type="ARBA" id="ARBA00022603"/>
    </source>
</evidence>
<dbReference type="SUPFAM" id="SSF53335">
    <property type="entry name" value="S-adenosyl-L-methionine-dependent methyltransferases"/>
    <property type="match status" value="1"/>
</dbReference>
<reference evidence="7 8" key="1">
    <citation type="submission" date="2024-01" db="EMBL/GenBank/DDBJ databases">
        <title>Seven novel Bacillus-like species.</title>
        <authorList>
            <person name="Liu G."/>
        </authorList>
    </citation>
    <scope>NUCLEOTIDE SEQUENCE [LARGE SCALE GENOMIC DNA]</scope>
    <source>
        <strain evidence="7 8">FJAT-51614</strain>
    </source>
</reference>
<keyword evidence="8" id="KW-1185">Reference proteome</keyword>
<evidence type="ECO:0000313" key="7">
    <source>
        <dbReference type="EMBL" id="MEI4770487.1"/>
    </source>
</evidence>
<dbReference type="EMBL" id="JBAWSY010000009">
    <property type="protein sequence ID" value="MEI4770487.1"/>
    <property type="molecule type" value="Genomic_DNA"/>
</dbReference>
<dbReference type="InterPro" id="IPR002941">
    <property type="entry name" value="DNA_methylase_N4/N6"/>
</dbReference>
<evidence type="ECO:0000256" key="4">
    <source>
        <dbReference type="ARBA" id="ARBA00022691"/>
    </source>
</evidence>
<dbReference type="EC" id="2.1.1.-" evidence="7"/>
<evidence type="ECO:0000259" key="6">
    <source>
        <dbReference type="Pfam" id="PF01555"/>
    </source>
</evidence>
<dbReference type="Pfam" id="PF01555">
    <property type="entry name" value="N6_N4_Mtase"/>
    <property type="match status" value="1"/>
</dbReference>
<dbReference type="GO" id="GO:0032259">
    <property type="term" value="P:methylation"/>
    <property type="evidence" value="ECO:0007669"/>
    <property type="project" value="UniProtKB-KW"/>
</dbReference>
<dbReference type="Proteomes" id="UP001364890">
    <property type="component" value="Unassembled WGS sequence"/>
</dbReference>
<dbReference type="InterPro" id="IPR029063">
    <property type="entry name" value="SAM-dependent_MTases_sf"/>
</dbReference>
<dbReference type="GO" id="GO:0008168">
    <property type="term" value="F:methyltransferase activity"/>
    <property type="evidence" value="ECO:0007669"/>
    <property type="project" value="UniProtKB-KW"/>
</dbReference>
<dbReference type="InterPro" id="IPR002295">
    <property type="entry name" value="N4/N6-MTase_EcoPI_Mod-like"/>
</dbReference>
<evidence type="ECO:0000256" key="3">
    <source>
        <dbReference type="ARBA" id="ARBA00022679"/>
    </source>
</evidence>